<name>A0AAD4QBY2_9AGAM</name>
<evidence type="ECO:0000313" key="3">
    <source>
        <dbReference type="EMBL" id="KAH8993929.1"/>
    </source>
</evidence>
<feature type="transmembrane region" description="Helical" evidence="1">
    <location>
        <begin position="86"/>
        <end position="108"/>
    </location>
</feature>
<dbReference type="AlphaFoldDB" id="A0AAD4QBY2"/>
<feature type="chain" id="PRO_5042284128" description="Secreted protein" evidence="2">
    <location>
        <begin position="27"/>
        <end position="116"/>
    </location>
</feature>
<dbReference type="EMBL" id="JAKELL010000016">
    <property type="protein sequence ID" value="KAH8993929.1"/>
    <property type="molecule type" value="Genomic_DNA"/>
</dbReference>
<keyword evidence="4" id="KW-1185">Reference proteome</keyword>
<evidence type="ECO:0008006" key="5">
    <source>
        <dbReference type="Google" id="ProtNLM"/>
    </source>
</evidence>
<gene>
    <name evidence="3" type="ORF">EDB92DRAFT_1851678</name>
</gene>
<organism evidence="3 4">
    <name type="scientific">Lactarius akahatsu</name>
    <dbReference type="NCBI Taxonomy" id="416441"/>
    <lineage>
        <taxon>Eukaryota</taxon>
        <taxon>Fungi</taxon>
        <taxon>Dikarya</taxon>
        <taxon>Basidiomycota</taxon>
        <taxon>Agaricomycotina</taxon>
        <taxon>Agaricomycetes</taxon>
        <taxon>Russulales</taxon>
        <taxon>Russulaceae</taxon>
        <taxon>Lactarius</taxon>
    </lineage>
</organism>
<accession>A0AAD4QBY2</accession>
<keyword evidence="1" id="KW-0812">Transmembrane</keyword>
<evidence type="ECO:0000313" key="4">
    <source>
        <dbReference type="Proteomes" id="UP001201163"/>
    </source>
</evidence>
<evidence type="ECO:0000256" key="1">
    <source>
        <dbReference type="SAM" id="Phobius"/>
    </source>
</evidence>
<sequence length="116" mass="13182">MDILFNGDFSLFLFWLLGSTTHFTPGCKFDRALAPQGEITSYNSIACTISPKIHHGCSHWYLLTLYPNRSAWHLARSLGSGGLGLYFLRLTSLPCRTVILLYLLYFFWAERTTGRG</sequence>
<reference evidence="3" key="1">
    <citation type="submission" date="2022-01" db="EMBL/GenBank/DDBJ databases">
        <title>Comparative genomics reveals a dynamic genome evolution in the ectomycorrhizal milk-cap (Lactarius) mushrooms.</title>
        <authorList>
            <consortium name="DOE Joint Genome Institute"/>
            <person name="Lebreton A."/>
            <person name="Tang N."/>
            <person name="Kuo A."/>
            <person name="LaButti K."/>
            <person name="Drula E."/>
            <person name="Barry K."/>
            <person name="Clum A."/>
            <person name="Lipzen A."/>
            <person name="Mousain D."/>
            <person name="Ng V."/>
            <person name="Wang R."/>
            <person name="Wang X."/>
            <person name="Dai Y."/>
            <person name="Henrissat B."/>
            <person name="Grigoriev I.V."/>
            <person name="Guerin-Laguette A."/>
            <person name="Yu F."/>
            <person name="Martin F.M."/>
        </authorList>
    </citation>
    <scope>NUCLEOTIDE SEQUENCE</scope>
    <source>
        <strain evidence="3">QP</strain>
    </source>
</reference>
<keyword evidence="2" id="KW-0732">Signal</keyword>
<keyword evidence="1" id="KW-0472">Membrane</keyword>
<dbReference type="Proteomes" id="UP001201163">
    <property type="component" value="Unassembled WGS sequence"/>
</dbReference>
<feature type="signal peptide" evidence="2">
    <location>
        <begin position="1"/>
        <end position="26"/>
    </location>
</feature>
<comment type="caution">
    <text evidence="3">The sequence shown here is derived from an EMBL/GenBank/DDBJ whole genome shotgun (WGS) entry which is preliminary data.</text>
</comment>
<proteinExistence type="predicted"/>
<protein>
    <recommendedName>
        <fullName evidence="5">Secreted protein</fullName>
    </recommendedName>
</protein>
<evidence type="ECO:0000256" key="2">
    <source>
        <dbReference type="SAM" id="SignalP"/>
    </source>
</evidence>
<keyword evidence="1" id="KW-1133">Transmembrane helix</keyword>